<sequence>MCNTIYNNNIIDILEINMTNTDFDYGILHHMVGLELRKAQALANQTFLSALEGQLLPGHYTVLVLIAKNPNQSQSRIAEAAGLDRSSLVPILKQFEKDDLIKRYPARHDRRAKIMTITPKGTGLITKYEKQIKALEQTVLSGLGPENHAKLVELLLAFQEVLKTRLDT</sequence>
<dbReference type="PRINTS" id="PR00598">
    <property type="entry name" value="HTHMARR"/>
</dbReference>
<evidence type="ECO:0000313" key="3">
    <source>
        <dbReference type="Proteomes" id="UP000229730"/>
    </source>
</evidence>
<dbReference type="AlphaFoldDB" id="A0A2G4YND0"/>
<dbReference type="FunCoup" id="A0A2G4YND0">
    <property type="interactions" value="190"/>
</dbReference>
<name>A0A2G4YND0_9PROT</name>
<reference evidence="2 3" key="1">
    <citation type="submission" date="2017-10" db="EMBL/GenBank/DDBJ databases">
        <title>Frigbacter circumglobatus gen. nov. sp. nov., isolated from sediment cultured in situ.</title>
        <authorList>
            <person name="Zhao Z."/>
        </authorList>
    </citation>
    <scope>NUCLEOTIDE SEQUENCE [LARGE SCALE GENOMIC DNA]</scope>
    <source>
        <strain evidence="2 3">ZYL</strain>
    </source>
</reference>
<dbReference type="InterPro" id="IPR039422">
    <property type="entry name" value="MarR/SlyA-like"/>
</dbReference>
<dbReference type="OrthoDB" id="8452803at2"/>
<dbReference type="Proteomes" id="UP000229730">
    <property type="component" value="Unassembled WGS sequence"/>
</dbReference>
<organism evidence="2 3">
    <name type="scientific">Paremcibacter congregatus</name>
    <dbReference type="NCBI Taxonomy" id="2043170"/>
    <lineage>
        <taxon>Bacteria</taxon>
        <taxon>Pseudomonadati</taxon>
        <taxon>Pseudomonadota</taxon>
        <taxon>Alphaproteobacteria</taxon>
        <taxon>Emcibacterales</taxon>
        <taxon>Emcibacteraceae</taxon>
        <taxon>Paremcibacter</taxon>
    </lineage>
</organism>
<dbReference type="Pfam" id="PF01047">
    <property type="entry name" value="MarR"/>
    <property type="match status" value="1"/>
</dbReference>
<dbReference type="EMBL" id="PDEM01000031">
    <property type="protein sequence ID" value="PHZ83822.1"/>
    <property type="molecule type" value="Genomic_DNA"/>
</dbReference>
<dbReference type="PANTHER" id="PTHR33164">
    <property type="entry name" value="TRANSCRIPTIONAL REGULATOR, MARR FAMILY"/>
    <property type="match status" value="1"/>
</dbReference>
<dbReference type="PROSITE" id="PS50995">
    <property type="entry name" value="HTH_MARR_2"/>
    <property type="match status" value="1"/>
</dbReference>
<dbReference type="InterPro" id="IPR036388">
    <property type="entry name" value="WH-like_DNA-bd_sf"/>
</dbReference>
<dbReference type="PANTHER" id="PTHR33164:SF89">
    <property type="entry name" value="MARR FAMILY REGULATORY PROTEIN"/>
    <property type="match status" value="1"/>
</dbReference>
<dbReference type="GO" id="GO:0003700">
    <property type="term" value="F:DNA-binding transcription factor activity"/>
    <property type="evidence" value="ECO:0007669"/>
    <property type="project" value="InterPro"/>
</dbReference>
<comment type="caution">
    <text evidence="2">The sequence shown here is derived from an EMBL/GenBank/DDBJ whole genome shotgun (WGS) entry which is preliminary data.</text>
</comment>
<dbReference type="GO" id="GO:0006950">
    <property type="term" value="P:response to stress"/>
    <property type="evidence" value="ECO:0007669"/>
    <property type="project" value="TreeGrafter"/>
</dbReference>
<dbReference type="InParanoid" id="A0A2G4YND0"/>
<protein>
    <recommendedName>
        <fullName evidence="1">HTH marR-type domain-containing protein</fullName>
    </recommendedName>
</protein>
<dbReference type="Gene3D" id="1.10.10.10">
    <property type="entry name" value="Winged helix-like DNA-binding domain superfamily/Winged helix DNA-binding domain"/>
    <property type="match status" value="1"/>
</dbReference>
<dbReference type="SUPFAM" id="SSF46785">
    <property type="entry name" value="Winged helix' DNA-binding domain"/>
    <property type="match status" value="1"/>
</dbReference>
<gene>
    <name evidence="2" type="ORF">CRD36_15835</name>
</gene>
<keyword evidence="3" id="KW-1185">Reference proteome</keyword>
<dbReference type="InterPro" id="IPR036390">
    <property type="entry name" value="WH_DNA-bd_sf"/>
</dbReference>
<evidence type="ECO:0000313" key="2">
    <source>
        <dbReference type="EMBL" id="PHZ83822.1"/>
    </source>
</evidence>
<accession>A0A2G4YND0</accession>
<proteinExistence type="predicted"/>
<evidence type="ECO:0000259" key="1">
    <source>
        <dbReference type="PROSITE" id="PS50995"/>
    </source>
</evidence>
<feature type="domain" description="HTH marR-type" evidence="1">
    <location>
        <begin position="29"/>
        <end position="160"/>
    </location>
</feature>
<dbReference type="InterPro" id="IPR000835">
    <property type="entry name" value="HTH_MarR-typ"/>
</dbReference>
<dbReference type="SMART" id="SM00347">
    <property type="entry name" value="HTH_MARR"/>
    <property type="match status" value="1"/>
</dbReference>